<dbReference type="InterPro" id="IPR052511">
    <property type="entry name" value="ATP-dep_Helicase"/>
</dbReference>
<evidence type="ECO:0000256" key="2">
    <source>
        <dbReference type="ARBA" id="ARBA00022763"/>
    </source>
</evidence>
<dbReference type="PANTHER" id="PTHR47962">
    <property type="entry name" value="ATP-DEPENDENT HELICASE LHR-RELATED-RELATED"/>
    <property type="match status" value="1"/>
</dbReference>
<keyword evidence="5" id="KW-0067">ATP-binding</keyword>
<protein>
    <submittedName>
        <fullName evidence="11">DEAD/DEAH box helicase</fullName>
    </submittedName>
</protein>
<accession>A0A4Y4DV50</accession>
<dbReference type="Pfam" id="PF00271">
    <property type="entry name" value="Helicase_C"/>
    <property type="match status" value="1"/>
</dbReference>
<dbReference type="InterPro" id="IPR011545">
    <property type="entry name" value="DEAD/DEAH_box_helicase_dom"/>
</dbReference>
<dbReference type="RefSeq" id="WP_141364199.1">
    <property type="nucleotide sequence ID" value="NZ_BAAAJL010000011.1"/>
</dbReference>
<name>A0A4Y4DV50_GLUUR</name>
<dbReference type="Pfam" id="PF08494">
    <property type="entry name" value="DEAD_assoc"/>
    <property type="match status" value="1"/>
</dbReference>
<dbReference type="InterPro" id="IPR001650">
    <property type="entry name" value="Helicase_C-like"/>
</dbReference>
<dbReference type="PANTHER" id="PTHR47962:SF5">
    <property type="entry name" value="ATP-DEPENDENT HELICASE LHR-RELATED"/>
    <property type="match status" value="1"/>
</dbReference>
<evidence type="ECO:0000256" key="4">
    <source>
        <dbReference type="ARBA" id="ARBA00022806"/>
    </source>
</evidence>
<dbReference type="NCBIfam" id="NF007284">
    <property type="entry name" value="PRK09751.1"/>
    <property type="match status" value="1"/>
</dbReference>
<dbReference type="SMART" id="SM00487">
    <property type="entry name" value="DEXDc"/>
    <property type="match status" value="1"/>
</dbReference>
<dbReference type="SMART" id="SM00490">
    <property type="entry name" value="HELICc"/>
    <property type="match status" value="1"/>
</dbReference>
<evidence type="ECO:0000256" key="1">
    <source>
        <dbReference type="ARBA" id="ARBA00022741"/>
    </source>
</evidence>
<dbReference type="GO" id="GO:0016887">
    <property type="term" value="F:ATP hydrolysis activity"/>
    <property type="evidence" value="ECO:0007669"/>
    <property type="project" value="TreeGrafter"/>
</dbReference>
<dbReference type="Proteomes" id="UP000316612">
    <property type="component" value="Unassembled WGS sequence"/>
</dbReference>
<dbReference type="InterPro" id="IPR055369">
    <property type="entry name" value="WH2_Lhr"/>
</dbReference>
<keyword evidence="6" id="KW-0238">DNA-binding</keyword>
<reference evidence="11 12" key="1">
    <citation type="submission" date="2019-06" db="EMBL/GenBank/DDBJ databases">
        <title>Whole genome shotgun sequence of Glutamicibacter uratoxydans NBRC 15515.</title>
        <authorList>
            <person name="Hosoyama A."/>
            <person name="Uohara A."/>
            <person name="Ohji S."/>
            <person name="Ichikawa N."/>
        </authorList>
    </citation>
    <scope>NUCLEOTIDE SEQUENCE [LARGE SCALE GENOMIC DNA]</scope>
    <source>
        <strain evidence="11 12">NBRC 15515</strain>
    </source>
</reference>
<dbReference type="Pfam" id="PF23234">
    <property type="entry name" value="WHD_4th_Lhr"/>
    <property type="match status" value="1"/>
</dbReference>
<keyword evidence="2" id="KW-0227">DNA damage</keyword>
<dbReference type="PROSITE" id="PS51194">
    <property type="entry name" value="HELICASE_CTER"/>
    <property type="match status" value="1"/>
</dbReference>
<keyword evidence="7" id="KW-0234">DNA repair</keyword>
<dbReference type="InterPro" id="IPR013701">
    <property type="entry name" value="Lhr-like_DEAD/DEAH_assoc"/>
</dbReference>
<keyword evidence="3" id="KW-0378">Hydrolase</keyword>
<keyword evidence="4 11" id="KW-0347">Helicase</keyword>
<feature type="domain" description="Helicase ATP-binding" evidence="9">
    <location>
        <begin position="31"/>
        <end position="236"/>
    </location>
</feature>
<dbReference type="Pfam" id="PF23235">
    <property type="entry name" value="WHD_3rd_Lhr"/>
    <property type="match status" value="1"/>
</dbReference>
<evidence type="ECO:0000256" key="6">
    <source>
        <dbReference type="ARBA" id="ARBA00023125"/>
    </source>
</evidence>
<dbReference type="PROSITE" id="PS51192">
    <property type="entry name" value="HELICASE_ATP_BIND_1"/>
    <property type="match status" value="1"/>
</dbReference>
<dbReference type="OrthoDB" id="9815222at2"/>
<evidence type="ECO:0000259" key="9">
    <source>
        <dbReference type="PROSITE" id="PS51192"/>
    </source>
</evidence>
<evidence type="ECO:0000256" key="7">
    <source>
        <dbReference type="ARBA" id="ARBA00023204"/>
    </source>
</evidence>
<evidence type="ECO:0000313" key="12">
    <source>
        <dbReference type="Proteomes" id="UP000316612"/>
    </source>
</evidence>
<dbReference type="GO" id="GO:0006281">
    <property type="term" value="P:DNA repair"/>
    <property type="evidence" value="ECO:0007669"/>
    <property type="project" value="UniProtKB-KW"/>
</dbReference>
<dbReference type="InterPro" id="IPR055367">
    <property type="entry name" value="WH4_Lhr"/>
</dbReference>
<proteinExistence type="predicted"/>
<dbReference type="Pfam" id="PF23236">
    <property type="entry name" value="WHD_2nd_Lhr"/>
    <property type="match status" value="1"/>
</dbReference>
<gene>
    <name evidence="11" type="ORF">AUR04nite_18230</name>
</gene>
<dbReference type="InterPro" id="IPR014001">
    <property type="entry name" value="Helicase_ATP-bd"/>
</dbReference>
<dbReference type="GO" id="GO:0004386">
    <property type="term" value="F:helicase activity"/>
    <property type="evidence" value="ECO:0007669"/>
    <property type="project" value="UniProtKB-KW"/>
</dbReference>
<dbReference type="InterPro" id="IPR045628">
    <property type="entry name" value="Lhr_WH_dom"/>
</dbReference>
<dbReference type="CDD" id="cd17922">
    <property type="entry name" value="DEXHc_LHR-like"/>
    <property type="match status" value="1"/>
</dbReference>
<evidence type="ECO:0000259" key="10">
    <source>
        <dbReference type="PROSITE" id="PS51194"/>
    </source>
</evidence>
<keyword evidence="8" id="KW-0413">Isomerase</keyword>
<evidence type="ECO:0000256" key="8">
    <source>
        <dbReference type="ARBA" id="ARBA00023235"/>
    </source>
</evidence>
<sequence length="1555" mass="167484">MSDVLSRFGAATRKWFTDVFTEPTTAQIGAWTSISEGNHTLVIAPTGSGKTLASFLWALDRLHHAELDAPALPGLEEDSDHPAGSGTKVLYISPLKALGVDVERNLRSPLAGIRSTAHEMGLSQPSVTVGVRSGDTPAAERRQILKNPPDILITTPESLYLMLTSQARKTLSQVHTVIIDEVHAIANTKRGTHLALSLERLDALLPQPAQRIGLSATVEPPEEVARFLAGAAPVNIVCPQSTKQWELQVRVPVEDMTDLPSAAAAHDLGPGSSPAASASIWPHVENQLVDLVLANHSTIIFANSRRLAERLTGRLNEIHAEREGFSVENQLSTSPAVMMAQAGSTAPAHPEAPLLARAHHGSVSKDARAQIEEDLKLGKLRAVVATSSLELGIDMGLVDLVIQVESPNSVSSGLQRVGRAGHQVGSVSQGIFFPKHRADLLSTALVVTRMREGKIEKMVIPSNPLDVLAQQTLAAVAMEDLEVEAWYDTVRRAAPYQQLPRSVYLATLDMMAGKYPSDEFATLKPRLIWDRDAGVLSARPGAQRLAVISGGTIPDRGLFGVFLAGSEDDKAPKRVGELDEEMVYESRVGDVFALGATSWRIEDITHDRVLVTPAFGQPGKLPFWHGDGLGRPVELGAALGEFTTELLAGERSDSAAALREHGLDPFAAENLLNYLGEQRQATGQVPNHQNFVVERFHDELGDWRVILHSPFGLAVHAPWALAIGARVRERWGLDASAMAADDGIVLRIPAMDDEPPGAELFAFEADEIVDLVTGQVANSALFAARFRECAARALLLPRINPTKRTPLWQQRQRASQLLDVARNYPDFPIILETVRECLNDVYDLPALTEILGKVSSRAIRLVEVTTELPSPFAQSLLFGYVAQFLYETDAPLAERRAAALSLDPVLLGELLGRNDVREILDPQVITTLEQQLQHLAPNRRLAGMEGAADLLRLLGPLNAEQLAQRLRDPSDELAALDPETARSHAESLVATRRAFTLRVAGQLSYAAIEDAGKLRDALGTPLPTGIPTAFLEPAARPIEDLVSRFARTHAPFTLSELAAALGLGVAVLRPVLDQLVAAGRLSLGAFRPVELIPAGVSGDEYCEVSVLRTIRTRSLAALRAEVEPVDQATFGRFLPAWQQVGSRLEGGDGLYEVITQLAGVEVPASALESFILPARLNGYQTSWLDELTSSGDVLICGAGAAGGKDGWLSLHTAEFASLSLPAPDMSQLDSLARRVLDSFDATGAYFVQELAARLHPEEGLPPTEQDITDACWQLFWAGFISPDTLAPVRSYLAGGTTAHKIAKPAPRARAARLNRLSGLTRLAREQAAGPTARCTRGSARWSLLPTGTLDATIASHATAEIMLERYGVLTRGSVAAESVPGGFGQLYRVLSKLEEAGHARRGYFIEKLGAAQFSTANTIDRLRTFALPDDPQRQPQAVVLASTDPANPYGAALPWPATLTGHRPGRKAGAIVGLLDGALCLYLERGGRTVLTFGEPSDQAWWLLAEKLVAALRTATVDKLAIATVNGEPVLEHPLAQALLAAGFYSTPQGIRFRR</sequence>
<dbReference type="GO" id="GO:0003677">
    <property type="term" value="F:DNA binding"/>
    <property type="evidence" value="ECO:0007669"/>
    <property type="project" value="UniProtKB-KW"/>
</dbReference>
<dbReference type="InterPro" id="IPR055368">
    <property type="entry name" value="WH3_Lhr"/>
</dbReference>
<evidence type="ECO:0000256" key="5">
    <source>
        <dbReference type="ARBA" id="ARBA00022840"/>
    </source>
</evidence>
<dbReference type="SUPFAM" id="SSF52540">
    <property type="entry name" value="P-loop containing nucleoside triphosphate hydrolases"/>
    <property type="match status" value="1"/>
</dbReference>
<keyword evidence="12" id="KW-1185">Reference proteome</keyword>
<feature type="domain" description="Helicase C-terminal" evidence="10">
    <location>
        <begin position="287"/>
        <end position="466"/>
    </location>
</feature>
<dbReference type="Pfam" id="PF19306">
    <property type="entry name" value="WHD_Lhr"/>
    <property type="match status" value="1"/>
</dbReference>
<evidence type="ECO:0000313" key="11">
    <source>
        <dbReference type="EMBL" id="GED06291.1"/>
    </source>
</evidence>
<evidence type="ECO:0000256" key="3">
    <source>
        <dbReference type="ARBA" id="ARBA00022801"/>
    </source>
</evidence>
<keyword evidence="1" id="KW-0547">Nucleotide-binding</keyword>
<dbReference type="Gene3D" id="3.40.50.300">
    <property type="entry name" value="P-loop containing nucleotide triphosphate hydrolases"/>
    <property type="match status" value="2"/>
</dbReference>
<dbReference type="EMBL" id="BJNY01000009">
    <property type="protein sequence ID" value="GED06291.1"/>
    <property type="molecule type" value="Genomic_DNA"/>
</dbReference>
<dbReference type="GO" id="GO:0005524">
    <property type="term" value="F:ATP binding"/>
    <property type="evidence" value="ECO:0007669"/>
    <property type="project" value="UniProtKB-KW"/>
</dbReference>
<dbReference type="InterPro" id="IPR027417">
    <property type="entry name" value="P-loop_NTPase"/>
</dbReference>
<dbReference type="Pfam" id="PF00270">
    <property type="entry name" value="DEAD"/>
    <property type="match status" value="1"/>
</dbReference>
<comment type="caution">
    <text evidence="11">The sequence shown here is derived from an EMBL/GenBank/DDBJ whole genome shotgun (WGS) entry which is preliminary data.</text>
</comment>
<organism evidence="11 12">
    <name type="scientific">Glutamicibacter uratoxydans</name>
    <name type="common">Arthrobacter uratoxydans</name>
    <dbReference type="NCBI Taxonomy" id="43667"/>
    <lineage>
        <taxon>Bacteria</taxon>
        <taxon>Bacillati</taxon>
        <taxon>Actinomycetota</taxon>
        <taxon>Actinomycetes</taxon>
        <taxon>Micrococcales</taxon>
        <taxon>Micrococcaceae</taxon>
        <taxon>Glutamicibacter</taxon>
    </lineage>
</organism>